<keyword evidence="6" id="KW-0720">Serine protease</keyword>
<keyword evidence="5 13" id="KW-0378">Hydrolase</keyword>
<dbReference type="Pfam" id="PF22667">
    <property type="entry name" value="Lon_lid"/>
    <property type="match status" value="1"/>
</dbReference>
<dbReference type="Pfam" id="PF00004">
    <property type="entry name" value="AAA"/>
    <property type="match status" value="1"/>
</dbReference>
<evidence type="ECO:0000256" key="7">
    <source>
        <dbReference type="ARBA" id="ARBA00022840"/>
    </source>
</evidence>
<reference evidence="13" key="1">
    <citation type="submission" date="2019-08" db="EMBL/GenBank/DDBJ databases">
        <authorList>
            <person name="Kucharzyk K."/>
            <person name="Murdoch R.W."/>
            <person name="Higgins S."/>
            <person name="Loffler F."/>
        </authorList>
    </citation>
    <scope>NUCLEOTIDE SEQUENCE</scope>
</reference>
<dbReference type="PROSITE" id="PS51787">
    <property type="entry name" value="LON_N"/>
    <property type="match status" value="1"/>
</dbReference>
<dbReference type="SMART" id="SM00382">
    <property type="entry name" value="AAA"/>
    <property type="match status" value="1"/>
</dbReference>
<keyword evidence="2" id="KW-0963">Cytoplasm</keyword>
<dbReference type="NCBIfam" id="TIGR00763">
    <property type="entry name" value="lon"/>
    <property type="match status" value="1"/>
</dbReference>
<keyword evidence="8" id="KW-0346">Stress response</keyword>
<dbReference type="SUPFAM" id="SSF52540">
    <property type="entry name" value="P-loop containing nucleoside triphosphate hydrolases"/>
    <property type="match status" value="1"/>
</dbReference>
<evidence type="ECO:0000256" key="10">
    <source>
        <dbReference type="ARBA" id="ARBA00066743"/>
    </source>
</evidence>
<dbReference type="InterPro" id="IPR003593">
    <property type="entry name" value="AAA+_ATPase"/>
</dbReference>
<gene>
    <name evidence="13" type="primary">lon2_11</name>
    <name evidence="13" type="ORF">SDC9_65466</name>
</gene>
<protein>
    <recommendedName>
        <fullName evidence="10">endopeptidase La</fullName>
        <ecNumber evidence="10">3.4.21.53</ecNumber>
    </recommendedName>
</protein>
<dbReference type="Gene3D" id="1.10.8.60">
    <property type="match status" value="1"/>
</dbReference>
<dbReference type="PROSITE" id="PS51786">
    <property type="entry name" value="LON_PROTEOLYTIC"/>
    <property type="match status" value="1"/>
</dbReference>
<evidence type="ECO:0000259" key="12">
    <source>
        <dbReference type="PROSITE" id="PS51787"/>
    </source>
</evidence>
<dbReference type="CDD" id="cd19500">
    <property type="entry name" value="RecA-like_Lon"/>
    <property type="match status" value="1"/>
</dbReference>
<evidence type="ECO:0000259" key="11">
    <source>
        <dbReference type="PROSITE" id="PS51786"/>
    </source>
</evidence>
<dbReference type="GO" id="GO:0043565">
    <property type="term" value="F:sequence-specific DNA binding"/>
    <property type="evidence" value="ECO:0007669"/>
    <property type="project" value="InterPro"/>
</dbReference>
<dbReference type="InterPro" id="IPR014721">
    <property type="entry name" value="Ribsml_uS5_D2-typ_fold_subgr"/>
</dbReference>
<dbReference type="Gene3D" id="2.30.130.40">
    <property type="entry name" value="LON domain-like"/>
    <property type="match status" value="1"/>
</dbReference>
<evidence type="ECO:0000256" key="9">
    <source>
        <dbReference type="ARBA" id="ARBA00050665"/>
    </source>
</evidence>
<dbReference type="SUPFAM" id="SSF88697">
    <property type="entry name" value="PUA domain-like"/>
    <property type="match status" value="1"/>
</dbReference>
<dbReference type="GO" id="GO:0004252">
    <property type="term" value="F:serine-type endopeptidase activity"/>
    <property type="evidence" value="ECO:0007669"/>
    <property type="project" value="UniProtKB-EC"/>
</dbReference>
<dbReference type="InterPro" id="IPR003111">
    <property type="entry name" value="Lon_prtase_N"/>
</dbReference>
<dbReference type="InterPro" id="IPR020568">
    <property type="entry name" value="Ribosomal_Su5_D2-typ_SF"/>
</dbReference>
<evidence type="ECO:0000313" key="13">
    <source>
        <dbReference type="EMBL" id="MPM19048.1"/>
    </source>
</evidence>
<dbReference type="Pfam" id="PF05362">
    <property type="entry name" value="Lon_C"/>
    <property type="match status" value="1"/>
</dbReference>
<dbReference type="GO" id="GO:0016887">
    <property type="term" value="F:ATP hydrolysis activity"/>
    <property type="evidence" value="ECO:0007669"/>
    <property type="project" value="InterPro"/>
</dbReference>
<dbReference type="InterPro" id="IPR054594">
    <property type="entry name" value="Lon_lid"/>
</dbReference>
<dbReference type="GO" id="GO:0005524">
    <property type="term" value="F:ATP binding"/>
    <property type="evidence" value="ECO:0007669"/>
    <property type="project" value="UniProtKB-KW"/>
</dbReference>
<evidence type="ECO:0000256" key="4">
    <source>
        <dbReference type="ARBA" id="ARBA00022741"/>
    </source>
</evidence>
<evidence type="ECO:0000256" key="1">
    <source>
        <dbReference type="ARBA" id="ARBA00004496"/>
    </source>
</evidence>
<evidence type="ECO:0000256" key="3">
    <source>
        <dbReference type="ARBA" id="ARBA00022670"/>
    </source>
</evidence>
<dbReference type="PANTHER" id="PTHR10046">
    <property type="entry name" value="ATP DEPENDENT LON PROTEASE FAMILY MEMBER"/>
    <property type="match status" value="1"/>
</dbReference>
<dbReference type="Gene3D" id="3.40.50.300">
    <property type="entry name" value="P-loop containing nucleotide triphosphate hydrolases"/>
    <property type="match status" value="1"/>
</dbReference>
<dbReference type="GO" id="GO:0005737">
    <property type="term" value="C:cytoplasm"/>
    <property type="evidence" value="ECO:0007669"/>
    <property type="project" value="UniProtKB-SubCell"/>
</dbReference>
<evidence type="ECO:0000256" key="2">
    <source>
        <dbReference type="ARBA" id="ARBA00022490"/>
    </source>
</evidence>
<keyword evidence="3 13" id="KW-0645">Protease</keyword>
<name>A0A644XTF9_9ZZZZ</name>
<dbReference type="SMART" id="SM00464">
    <property type="entry name" value="LON"/>
    <property type="match status" value="1"/>
</dbReference>
<keyword evidence="4" id="KW-0547">Nucleotide-binding</keyword>
<dbReference type="InterPro" id="IPR027065">
    <property type="entry name" value="Lon_Prtase"/>
</dbReference>
<organism evidence="13">
    <name type="scientific">bioreactor metagenome</name>
    <dbReference type="NCBI Taxonomy" id="1076179"/>
    <lineage>
        <taxon>unclassified sequences</taxon>
        <taxon>metagenomes</taxon>
        <taxon>ecological metagenomes</taxon>
    </lineage>
</organism>
<dbReference type="Gene3D" id="3.30.230.10">
    <property type="match status" value="1"/>
</dbReference>
<dbReference type="PROSITE" id="PS01046">
    <property type="entry name" value="LON_SER"/>
    <property type="match status" value="1"/>
</dbReference>
<dbReference type="FunFam" id="3.40.50.300:FF:000021">
    <property type="entry name" value="Lon protease homolog"/>
    <property type="match status" value="1"/>
</dbReference>
<feature type="domain" description="Lon N-terminal" evidence="12">
    <location>
        <begin position="39"/>
        <end position="235"/>
    </location>
</feature>
<dbReference type="PRINTS" id="PR00830">
    <property type="entry name" value="ENDOLAPTASE"/>
</dbReference>
<dbReference type="InterPro" id="IPR008269">
    <property type="entry name" value="Lon_proteolytic"/>
</dbReference>
<comment type="caution">
    <text evidence="13">The sequence shown here is derived from an EMBL/GenBank/DDBJ whole genome shotgun (WGS) entry which is preliminary data.</text>
</comment>
<dbReference type="InterPro" id="IPR004815">
    <property type="entry name" value="Lon_bac/euk-typ"/>
</dbReference>
<dbReference type="InterPro" id="IPR003959">
    <property type="entry name" value="ATPase_AAA_core"/>
</dbReference>
<dbReference type="HAMAP" id="MF_01973">
    <property type="entry name" value="lon_bact"/>
    <property type="match status" value="1"/>
</dbReference>
<dbReference type="InterPro" id="IPR015947">
    <property type="entry name" value="PUA-like_sf"/>
</dbReference>
<keyword evidence="7" id="KW-0067">ATP-binding</keyword>
<dbReference type="InterPro" id="IPR008268">
    <property type="entry name" value="Peptidase_S16_AS"/>
</dbReference>
<dbReference type="AlphaFoldDB" id="A0A644XTF9"/>
<dbReference type="GO" id="GO:0030163">
    <property type="term" value="P:protein catabolic process"/>
    <property type="evidence" value="ECO:0007669"/>
    <property type="project" value="InterPro"/>
</dbReference>
<comment type="subcellular location">
    <subcellularLocation>
        <location evidence="1">Cytoplasm</location>
    </subcellularLocation>
</comment>
<dbReference type="InterPro" id="IPR046336">
    <property type="entry name" value="Lon_prtase_N_sf"/>
</dbReference>
<dbReference type="PIRSF" id="PIRSF001174">
    <property type="entry name" value="Lon_proteas"/>
    <property type="match status" value="1"/>
</dbReference>
<proteinExistence type="inferred from homology"/>
<feature type="domain" description="Lon proteolytic" evidence="11">
    <location>
        <begin position="622"/>
        <end position="803"/>
    </location>
</feature>
<dbReference type="InterPro" id="IPR027543">
    <property type="entry name" value="Lon_bac"/>
</dbReference>
<dbReference type="Gene3D" id="1.20.58.1480">
    <property type="match status" value="1"/>
</dbReference>
<dbReference type="Gene3D" id="1.20.5.5270">
    <property type="match status" value="1"/>
</dbReference>
<dbReference type="Pfam" id="PF02190">
    <property type="entry name" value="LON_substr_bdg"/>
    <property type="match status" value="1"/>
</dbReference>
<dbReference type="GO" id="GO:0006508">
    <property type="term" value="P:proteolysis"/>
    <property type="evidence" value="ECO:0007669"/>
    <property type="project" value="UniProtKB-KW"/>
</dbReference>
<evidence type="ECO:0000256" key="8">
    <source>
        <dbReference type="ARBA" id="ARBA00023016"/>
    </source>
</evidence>
<dbReference type="EC" id="3.4.21.53" evidence="10"/>
<dbReference type="SUPFAM" id="SSF54211">
    <property type="entry name" value="Ribosomal protein S5 domain 2-like"/>
    <property type="match status" value="1"/>
</dbReference>
<comment type="catalytic activity">
    <reaction evidence="9">
        <text>Hydrolysis of proteins in presence of ATP.</text>
        <dbReference type="EC" id="3.4.21.53"/>
    </reaction>
</comment>
<sequence>MKYSDIILQHTASDEVNIIPVMSMENDYELSEAELPDTLPIITLRNAVLFPETIIPITVGRERSVKLVREVYKGNKILGAVSQKDAKQEDPSGADLYDIGTLAKIIKIIEMPDGGITIILQGMRRFQIIEFLSKDPYYIASVKYLPEEKLPKTTKELDAITGSIKDLALQIIKLSPHLPQEASFAIKNIEGYGFLVNFIASSIELDNIYDKITLLRESKLKARALKLLEILNKQIDLLKLKDDIQQKVRIEIDQQQREYYLNNQLKTIQEELGINNNFQEFNDIRQQAQHKEWPVHVAEIFEKEMQRLERSNPNSPDFNIQLSYVRFLVELPWNEHSEDNLDLKHAQKVLDQDHFGLETVKERIIEHLAVLKLKGDLKSPIICLYGPPGVGKTSLGKSIAKALGRKYGRISLGGLHDESEIRGHRKTYIGAMPGRIINTIKKAGTSNPLIVLDEIDKVSSDFRGDPASALLEVLDPEQNTAFHDNYLDIDYDLSKVLFITTANNISTIHPALRDRMEMINVSGYLAEEKFHIAKDYLIPKQMEAHGLSKGQLKINKSGLEAVIDEYTRESGVRGLDRQIAKLARVTAKNVAIGEEYPSVYGKKEVRDILGLPVYTPDIQKGNEAPGVVTGLAWTQNGGEILFIECSLSKGKGMLTTTGNLGDVMKESATIAYQYLKANPQLLKLTTKEFSERDIHVHVPEGAIPKDGPSAGITMVSAMASAFRKKSVRKGIAMTGEITLRGKVLPVGGIKEKILAAKRAGISTIYLSVDNEKDVKEIKEIYVKGLKFEYVRHISDVLSKIFEE</sequence>
<dbReference type="InterPro" id="IPR027417">
    <property type="entry name" value="P-loop_NTPase"/>
</dbReference>
<dbReference type="EMBL" id="VSSQ01003100">
    <property type="protein sequence ID" value="MPM19048.1"/>
    <property type="molecule type" value="Genomic_DNA"/>
</dbReference>
<dbReference type="GO" id="GO:0004176">
    <property type="term" value="F:ATP-dependent peptidase activity"/>
    <property type="evidence" value="ECO:0007669"/>
    <property type="project" value="InterPro"/>
</dbReference>
<accession>A0A644XTF9</accession>
<evidence type="ECO:0000256" key="5">
    <source>
        <dbReference type="ARBA" id="ARBA00022801"/>
    </source>
</evidence>
<evidence type="ECO:0000256" key="6">
    <source>
        <dbReference type="ARBA" id="ARBA00022825"/>
    </source>
</evidence>